<reference evidence="8" key="1">
    <citation type="submission" date="2018-02" db="EMBL/GenBank/DDBJ databases">
        <authorList>
            <person name="Hornung B."/>
        </authorList>
    </citation>
    <scope>NUCLEOTIDE SEQUENCE [LARGE SCALE GENOMIC DNA]</scope>
</reference>
<dbReference type="InterPro" id="IPR004701">
    <property type="entry name" value="PTS_EIIA_man-typ"/>
</dbReference>
<dbReference type="GO" id="GO:0047324">
    <property type="term" value="F:phosphoenolpyruvate-glycerone phosphotransferase activity"/>
    <property type="evidence" value="ECO:0007669"/>
    <property type="project" value="UniProtKB-EC"/>
</dbReference>
<dbReference type="InterPro" id="IPR036662">
    <property type="entry name" value="PTS_EIIA_man-typ_sf"/>
</dbReference>
<keyword evidence="7" id="KW-0418">Kinase</keyword>
<evidence type="ECO:0000256" key="5">
    <source>
        <dbReference type="ARBA" id="ARBA00046577"/>
    </source>
</evidence>
<dbReference type="PROSITE" id="PS51096">
    <property type="entry name" value="PTS_EIIA_TYPE_4"/>
    <property type="match status" value="1"/>
</dbReference>
<accession>A0A375I1E8</accession>
<dbReference type="AlphaFoldDB" id="A0A375I1E8"/>
<gene>
    <name evidence="7" type="ORF">PROPJV5_0881</name>
</gene>
<dbReference type="GO" id="GO:0019563">
    <property type="term" value="P:glycerol catabolic process"/>
    <property type="evidence" value="ECO:0007669"/>
    <property type="project" value="InterPro"/>
</dbReference>
<evidence type="ECO:0000256" key="4">
    <source>
        <dbReference type="ARBA" id="ARBA00022679"/>
    </source>
</evidence>
<dbReference type="Gene3D" id="3.40.50.510">
    <property type="entry name" value="Phosphotransferase system, mannose-type IIA component"/>
    <property type="match status" value="1"/>
</dbReference>
<dbReference type="PANTHER" id="PTHR38594">
    <property type="entry name" value="PEP-DEPENDENT DIHYDROXYACETONE KINASE, PHOSPHORYL DONOR SUBUNIT DHAM"/>
    <property type="match status" value="1"/>
</dbReference>
<evidence type="ECO:0000256" key="1">
    <source>
        <dbReference type="ARBA" id="ARBA00001113"/>
    </source>
</evidence>
<dbReference type="InterPro" id="IPR039643">
    <property type="entry name" value="DhaM"/>
</dbReference>
<evidence type="ECO:0000313" key="7">
    <source>
        <dbReference type="EMBL" id="SPF67926.1"/>
    </source>
</evidence>
<evidence type="ECO:0000259" key="6">
    <source>
        <dbReference type="PROSITE" id="PS51096"/>
    </source>
</evidence>
<evidence type="ECO:0000256" key="3">
    <source>
        <dbReference type="ARBA" id="ARBA00012095"/>
    </source>
</evidence>
<dbReference type="PANTHER" id="PTHR38594:SF1">
    <property type="entry name" value="PEP-DEPENDENT DIHYDROXYACETONE KINASE, PHOSPHORYL DONOR SUBUNIT DHAM"/>
    <property type="match status" value="1"/>
</dbReference>
<dbReference type="EC" id="2.7.1.121" evidence="3"/>
<comment type="subunit">
    <text evidence="5">Homodimer. The dihydroxyacetone kinase complex is composed of a homodimer of DhaM, a homodimer of DhaK and the subunit DhaL.</text>
</comment>
<dbReference type="NCBIfam" id="TIGR02364">
    <property type="entry name" value="dha_pts"/>
    <property type="match status" value="1"/>
</dbReference>
<dbReference type="GO" id="GO:0016020">
    <property type="term" value="C:membrane"/>
    <property type="evidence" value="ECO:0007669"/>
    <property type="project" value="InterPro"/>
</dbReference>
<dbReference type="InterPro" id="IPR012844">
    <property type="entry name" value="DhaM_N"/>
</dbReference>
<proteinExistence type="predicted"/>
<comment type="function">
    <text evidence="2">Component of the dihydroxyacetone kinase complex, which is responsible for the phosphoenolpyruvate (PEP)-dependent phosphorylation of dihydroxyacetone. DhaM serves as the phosphoryl donor. Is phosphorylated by phosphoenolpyruvate in an EI- and HPr-dependent reaction, and a phosphorelay system on histidine residues finally leads to phosphoryl transfer to DhaL and dihydroxyacetone.</text>
</comment>
<sequence length="135" mass="13717">MIGVVVVSHSPELAAAAVGLARGLMPPSEVRLETAAGTAEGTLGTDAMAIVEAIGRADDGEGVVVLMDLGSAVMSAQTAVEFLEPEVAQRTRLLAAPLVEGLFAAYSAATIGRDLDRVCAEAEKAVDAKKKQLAG</sequence>
<comment type="catalytic activity">
    <reaction evidence="1">
        <text>dihydroxyacetone + phosphoenolpyruvate = dihydroxyacetone phosphate + pyruvate</text>
        <dbReference type="Rhea" id="RHEA:18381"/>
        <dbReference type="ChEBI" id="CHEBI:15361"/>
        <dbReference type="ChEBI" id="CHEBI:16016"/>
        <dbReference type="ChEBI" id="CHEBI:57642"/>
        <dbReference type="ChEBI" id="CHEBI:58702"/>
        <dbReference type="EC" id="2.7.1.121"/>
    </reaction>
</comment>
<dbReference type="RefSeq" id="WP_119715131.1">
    <property type="nucleotide sequence ID" value="NZ_OMOH01000003.1"/>
</dbReference>
<name>A0A375I1E8_9ACTN</name>
<dbReference type="OrthoDB" id="350754at2"/>
<organism evidence="7 8">
    <name type="scientific">Propionibacterium ruminifibrarum</name>
    <dbReference type="NCBI Taxonomy" id="1962131"/>
    <lineage>
        <taxon>Bacteria</taxon>
        <taxon>Bacillati</taxon>
        <taxon>Actinomycetota</taxon>
        <taxon>Actinomycetes</taxon>
        <taxon>Propionibacteriales</taxon>
        <taxon>Propionibacteriaceae</taxon>
        <taxon>Propionibacterium</taxon>
    </lineage>
</organism>
<dbReference type="EMBL" id="OMOH01000003">
    <property type="protein sequence ID" value="SPF67926.1"/>
    <property type="molecule type" value="Genomic_DNA"/>
</dbReference>
<evidence type="ECO:0000313" key="8">
    <source>
        <dbReference type="Proteomes" id="UP000265962"/>
    </source>
</evidence>
<dbReference type="GO" id="GO:0009401">
    <property type="term" value="P:phosphoenolpyruvate-dependent sugar phosphotransferase system"/>
    <property type="evidence" value="ECO:0007669"/>
    <property type="project" value="InterPro"/>
</dbReference>
<dbReference type="SUPFAM" id="SSF53062">
    <property type="entry name" value="PTS system fructose IIA component-like"/>
    <property type="match status" value="1"/>
</dbReference>
<protein>
    <recommendedName>
        <fullName evidence="3">phosphoenolpyruvate--glycerone phosphotransferase</fullName>
        <ecNumber evidence="3">2.7.1.121</ecNumber>
    </recommendedName>
</protein>
<feature type="domain" description="PTS EIIA type-4" evidence="6">
    <location>
        <begin position="1"/>
        <end position="133"/>
    </location>
</feature>
<keyword evidence="8" id="KW-1185">Reference proteome</keyword>
<evidence type="ECO:0000256" key="2">
    <source>
        <dbReference type="ARBA" id="ARBA00002788"/>
    </source>
</evidence>
<dbReference type="Pfam" id="PF03610">
    <property type="entry name" value="EIIA-man"/>
    <property type="match status" value="1"/>
</dbReference>
<keyword evidence="4" id="KW-0808">Transferase</keyword>
<dbReference type="Proteomes" id="UP000265962">
    <property type="component" value="Unassembled WGS sequence"/>
</dbReference>